<keyword evidence="2" id="KW-1185">Reference proteome</keyword>
<dbReference type="Gene3D" id="3.80.10.10">
    <property type="entry name" value="Ribonuclease Inhibitor"/>
    <property type="match status" value="1"/>
</dbReference>
<reference evidence="1" key="1">
    <citation type="submission" date="2023-03" db="EMBL/GenBank/DDBJ databases">
        <title>Massive genome expansion in bonnet fungi (Mycena s.s.) driven by repeated elements and novel gene families across ecological guilds.</title>
        <authorList>
            <consortium name="Lawrence Berkeley National Laboratory"/>
            <person name="Harder C.B."/>
            <person name="Miyauchi S."/>
            <person name="Viragh M."/>
            <person name="Kuo A."/>
            <person name="Thoen E."/>
            <person name="Andreopoulos B."/>
            <person name="Lu D."/>
            <person name="Skrede I."/>
            <person name="Drula E."/>
            <person name="Henrissat B."/>
            <person name="Morin E."/>
            <person name="Kohler A."/>
            <person name="Barry K."/>
            <person name="LaButti K."/>
            <person name="Morin E."/>
            <person name="Salamov A."/>
            <person name="Lipzen A."/>
            <person name="Mereny Z."/>
            <person name="Hegedus B."/>
            <person name="Baldrian P."/>
            <person name="Stursova M."/>
            <person name="Weitz H."/>
            <person name="Taylor A."/>
            <person name="Grigoriev I.V."/>
            <person name="Nagy L.G."/>
            <person name="Martin F."/>
            <person name="Kauserud H."/>
        </authorList>
    </citation>
    <scope>NUCLEOTIDE SEQUENCE</scope>
    <source>
        <strain evidence="1">9144</strain>
    </source>
</reference>
<dbReference type="SUPFAM" id="SSF52047">
    <property type="entry name" value="RNI-like"/>
    <property type="match status" value="1"/>
</dbReference>
<evidence type="ECO:0000313" key="2">
    <source>
        <dbReference type="Proteomes" id="UP001219525"/>
    </source>
</evidence>
<gene>
    <name evidence="1" type="ORF">GGX14DRAFT_557555</name>
</gene>
<comment type="caution">
    <text evidence="1">The sequence shown here is derived from an EMBL/GenBank/DDBJ whole genome shotgun (WGS) entry which is preliminary data.</text>
</comment>
<dbReference type="SUPFAM" id="SSF81383">
    <property type="entry name" value="F-box domain"/>
    <property type="match status" value="1"/>
</dbReference>
<dbReference type="InterPro" id="IPR032675">
    <property type="entry name" value="LRR_dom_sf"/>
</dbReference>
<dbReference type="EMBL" id="JARJCW010000005">
    <property type="protein sequence ID" value="KAJ7224703.1"/>
    <property type="molecule type" value="Genomic_DNA"/>
</dbReference>
<dbReference type="AlphaFoldDB" id="A0AAD6YNY5"/>
<sequence length="390" mass="43842">MDDQSTASESSECFVKDLRMCHEQDETASDGLAPGPLSTDASAAFPSELHDYTIDFLHNDRASLCACSLVCKSWTASSQYHLFKNATIRVWGGNFSQFCEVLASTHLNMYVGRLYLMCDCDGDWGVDEPRDWNAEFEAQLSRLKPLSCLKYLRLSYNNCNQSPSIPSAVGPNFSSIVNLELIATWFASIAEIFHSCVGLPHLRRLGLVSRERLEDEDASVPDLPMLDTFAVDAFQNLEVILRWLPLQPSIRRIAIGCLDLEDIHLLDIVVRTLGPRLEHLIIEYSNDCVPDLSHATALRTLEVTFLSDGSLSNLPALLEKLPGHARALQCIVFVLDNIEGWNLHLDWSRVDPILASLDSLEHVDFYVRPEEQASEIIHEHLASRRYALRV</sequence>
<evidence type="ECO:0008006" key="3">
    <source>
        <dbReference type="Google" id="ProtNLM"/>
    </source>
</evidence>
<organism evidence="1 2">
    <name type="scientific">Mycena pura</name>
    <dbReference type="NCBI Taxonomy" id="153505"/>
    <lineage>
        <taxon>Eukaryota</taxon>
        <taxon>Fungi</taxon>
        <taxon>Dikarya</taxon>
        <taxon>Basidiomycota</taxon>
        <taxon>Agaricomycotina</taxon>
        <taxon>Agaricomycetes</taxon>
        <taxon>Agaricomycetidae</taxon>
        <taxon>Agaricales</taxon>
        <taxon>Marasmiineae</taxon>
        <taxon>Mycenaceae</taxon>
        <taxon>Mycena</taxon>
    </lineage>
</organism>
<protein>
    <recommendedName>
        <fullName evidence="3">F-box domain-containing protein</fullName>
    </recommendedName>
</protein>
<dbReference type="Proteomes" id="UP001219525">
    <property type="component" value="Unassembled WGS sequence"/>
</dbReference>
<dbReference type="InterPro" id="IPR036047">
    <property type="entry name" value="F-box-like_dom_sf"/>
</dbReference>
<name>A0AAD6YNY5_9AGAR</name>
<evidence type="ECO:0000313" key="1">
    <source>
        <dbReference type="EMBL" id="KAJ7224703.1"/>
    </source>
</evidence>
<accession>A0AAD6YNY5</accession>
<proteinExistence type="predicted"/>